<evidence type="ECO:0000256" key="2">
    <source>
        <dbReference type="ARBA" id="ARBA00019992"/>
    </source>
</evidence>
<dbReference type="InterPro" id="IPR011990">
    <property type="entry name" value="TPR-like_helical_dom_sf"/>
</dbReference>
<evidence type="ECO:0000313" key="6">
    <source>
        <dbReference type="Proteomes" id="UP000050794"/>
    </source>
</evidence>
<dbReference type="PANTHER" id="PTHR16263:SF4">
    <property type="entry name" value="TETRATRICOPEPTIDE REPEAT PROTEIN 38"/>
    <property type="match status" value="1"/>
</dbReference>
<protein>
    <recommendedName>
        <fullName evidence="2">Tetratricopeptide repeat protein 38</fullName>
    </recommendedName>
</protein>
<dbReference type="Gene3D" id="1.25.40.10">
    <property type="entry name" value="Tetratricopeptide repeat domain"/>
    <property type="match status" value="1"/>
</dbReference>
<dbReference type="Proteomes" id="UP000050794">
    <property type="component" value="Unassembled WGS sequence"/>
</dbReference>
<evidence type="ECO:0000313" key="7">
    <source>
        <dbReference type="WBParaSite" id="TCNE_0001074201-mRNA-1"/>
    </source>
</evidence>
<evidence type="ECO:0000313" key="5">
    <source>
        <dbReference type="EMBL" id="VDM42063.1"/>
    </source>
</evidence>
<reference evidence="7" key="1">
    <citation type="submission" date="2016-06" db="UniProtKB">
        <authorList>
            <consortium name="WormBaseParasite"/>
        </authorList>
    </citation>
    <scope>IDENTIFICATION</scope>
</reference>
<keyword evidence="4" id="KW-0802">TPR repeat</keyword>
<gene>
    <name evidence="5" type="ORF">TCNE_LOCUS10742</name>
</gene>
<keyword evidence="6" id="KW-1185">Reference proteome</keyword>
<organism evidence="6 7">
    <name type="scientific">Toxocara canis</name>
    <name type="common">Canine roundworm</name>
    <dbReference type="NCBI Taxonomy" id="6265"/>
    <lineage>
        <taxon>Eukaryota</taxon>
        <taxon>Metazoa</taxon>
        <taxon>Ecdysozoa</taxon>
        <taxon>Nematoda</taxon>
        <taxon>Chromadorea</taxon>
        <taxon>Rhabditida</taxon>
        <taxon>Spirurina</taxon>
        <taxon>Ascaridomorpha</taxon>
        <taxon>Ascaridoidea</taxon>
        <taxon>Toxocaridae</taxon>
        <taxon>Toxocara</taxon>
    </lineage>
</organism>
<evidence type="ECO:0000256" key="4">
    <source>
        <dbReference type="ARBA" id="ARBA00022803"/>
    </source>
</evidence>
<keyword evidence="3" id="KW-0677">Repeat</keyword>
<dbReference type="AlphaFoldDB" id="A0A183UQH2"/>
<dbReference type="WBParaSite" id="TCNE_0001074201-mRNA-1">
    <property type="protein sequence ID" value="TCNE_0001074201-mRNA-1"/>
    <property type="gene ID" value="TCNE_0001074201"/>
</dbReference>
<comment type="similarity">
    <text evidence="1">Belongs to the TTC38 family.</text>
</comment>
<dbReference type="InterPro" id="IPR033891">
    <property type="entry name" value="TTC38"/>
</dbReference>
<accession>A0A183UQH2</accession>
<evidence type="ECO:0000256" key="1">
    <source>
        <dbReference type="ARBA" id="ARBA00005857"/>
    </source>
</evidence>
<proteinExistence type="inferred from homology"/>
<dbReference type="SUPFAM" id="SSF48452">
    <property type="entry name" value="TPR-like"/>
    <property type="match status" value="1"/>
</dbReference>
<name>A0A183UQH2_TOXCA</name>
<reference evidence="5 6" key="2">
    <citation type="submission" date="2018-11" db="EMBL/GenBank/DDBJ databases">
        <authorList>
            <consortium name="Pathogen Informatics"/>
        </authorList>
    </citation>
    <scope>NUCLEOTIDE SEQUENCE [LARGE SCALE GENOMIC DNA]</scope>
</reference>
<dbReference type="EMBL" id="UYWY01020603">
    <property type="protein sequence ID" value="VDM42063.1"/>
    <property type="molecule type" value="Genomic_DNA"/>
</dbReference>
<sequence length="396" mass="45220">MNKRLFWAWKDEGLAMTTTSNEAFRLFDGLLRQYVSWADCEHLGGIENTISALQKADSDAMLTLGLGAMGTARSVALDEAYRNDIEQLVKDANASGNEREKMHARAISLFANGGMTAACQQWERILRETPNDLLAIKFAHDAYFYLGDRTSIRDSISRVLPHWNTSAPCYRNPELLLFSSSYLHGMYAFGLEECEEYEKAEKEALKGLELRREDAWATHALVHCMEMNGRVDEGIKFMETTVQDWSPCFMLACHNYWHTALLYLEKQNYETVLSYYDSEIASRSKSGAMLDLVDAASILFRLHIEGVDVGERWNALLPVAEAHIDGKQFNIIYDNVSGYAEFSGKRKRFSGMRDERRGRGGFTRILIEERNSIKKNSSISKRLMEQFNLLSKMDEK</sequence>
<evidence type="ECO:0000256" key="3">
    <source>
        <dbReference type="ARBA" id="ARBA00022737"/>
    </source>
</evidence>
<dbReference type="PANTHER" id="PTHR16263">
    <property type="entry name" value="TETRATRICOPEPTIDE REPEAT PROTEIN 38"/>
    <property type="match status" value="1"/>
</dbReference>